<keyword evidence="5" id="KW-0067">ATP-binding</keyword>
<dbReference type="InterPro" id="IPR027417">
    <property type="entry name" value="P-loop_NTPase"/>
</dbReference>
<evidence type="ECO:0000256" key="8">
    <source>
        <dbReference type="ARBA" id="ARBA00023069"/>
    </source>
</evidence>
<keyword evidence="4" id="KW-0547">Nucleotide-binding</keyword>
<evidence type="ECO:0000259" key="14">
    <source>
        <dbReference type="Pfam" id="PF12780"/>
    </source>
</evidence>
<dbReference type="EMBL" id="BNJQ01000016">
    <property type="protein sequence ID" value="GHP07345.1"/>
    <property type="molecule type" value="Genomic_DNA"/>
</dbReference>
<dbReference type="InterPro" id="IPR024743">
    <property type="entry name" value="Dynein_HC_stalk"/>
</dbReference>
<sequence>MVYVPPEELGWMPFVKTWVRQLGRELSNEDVKVELTPETIEFVERLFDRYLPEGLEYVRKNCKEAIPTVDINLVTSTANIFTGMCVPERGVDFTKPAEDLFPMLAKIFAFAFVFGLGGSMNAVHWDAFDEWVRNKFETQQDECMVKFPPQGLVFDNYMDIQSEILQPWENILPEFKYSAAVPYFELVVPTIDTTRYSFILETLLNVNRSSHFTGGSGVVKSASVVSKLNELGSKKWMQIPINFSAQTPAIDTQYIIESKLEKKRKTRFGAPMGNRIVVFVDDVNMPAKETYSAQPPVELLRQFQDMKGFYDRKKLFWKDIEDTTLCCACAPTGGGRQELTPRFVRHFNILNFPQPGDEVMRTIFSSILGGFLEAFPSEFKGVTKSSVDSTIEVYERVSEELLPTPSKSHYTFNLRDVSKVFQGCLMISPAQCQSKPVFRDLWIHEVMRVFHDRLIDDTDKGYFTQLVYEMLRMRWDVSDSHDDLFVERKNFFGDYMRMGATGDDRVYEQVLDTDKMHNILLAYLEDYNASATNQMNLVFFADAMEHLVRLCRILRQPRGNAMLVGVGGSGKQSMTRFACFMAEYKCFSIELTRSYGMTEFREDLKNPYKMAGIDGDNCCFLFTDSQIMSETQLEDINNMLNSGEVPGMYGNDDKEKIIADIRPYAQERGIPETREALYQAFVNRVRNNLHIVLCMCPVGEAFRSRCRQNPSLIGCTTIDWYTDWPEAALHSVAERFLEKVKLENDEVHASVVEMCVTIHTSIAAMSERMFTELRRRYYITPKSYLYLINLYVQLLAEKREEYTEARDRLLNGLMKLNETNEVVDTLRDEITRMQPILAEKAEATAVLLVQVNKDKEEAEKVKAVVAVEEAEVKKSTAETQAIKDDAEADLAEALPALEAAQKALNALNKNDIVEIKGFVKPPSLVQLTMEAVCTLLGEKTDWDSAKKVLTDGNFLKRLFDYDKDAIEPKVLKQLKKYVDDPVYTPDQVAKQSVAAKSLCMWSRAMDLYAKVAKVVGPKQQALREAEESRQGMQAALAEKQAQLKAVVDNVAALEKQLQDAMDEQQQLKDDMELSEKRLVRAGKLTSALGDEAVRWDETSKKIGEDMVLLIGDVFLGAACVSYYGAFTGTYRNEIVDHWVEEAKERKIPVSESFSLQSTLSFSNHNA</sequence>
<evidence type="ECO:0000256" key="11">
    <source>
        <dbReference type="ARBA" id="ARBA00023273"/>
    </source>
</evidence>
<accession>A0A830HL10</accession>
<dbReference type="FunFam" id="3.40.50.300:FF:002141">
    <property type="entry name" value="Dynein heavy chain"/>
    <property type="match status" value="1"/>
</dbReference>
<dbReference type="InterPro" id="IPR026983">
    <property type="entry name" value="DHC"/>
</dbReference>
<evidence type="ECO:0000313" key="18">
    <source>
        <dbReference type="Proteomes" id="UP000660262"/>
    </source>
</evidence>
<evidence type="ECO:0000259" key="16">
    <source>
        <dbReference type="Pfam" id="PF17857"/>
    </source>
</evidence>
<evidence type="ECO:0000256" key="2">
    <source>
        <dbReference type="ARBA" id="ARBA00022490"/>
    </source>
</evidence>
<dbReference type="Pfam" id="PF12775">
    <property type="entry name" value="AAA_7"/>
    <property type="match status" value="1"/>
</dbReference>
<feature type="domain" description="Dynein heavy chain 3 AAA+ lid" evidence="16">
    <location>
        <begin position="387"/>
        <end position="476"/>
    </location>
</feature>
<dbReference type="GO" id="GO:0051959">
    <property type="term" value="F:dynein light intermediate chain binding"/>
    <property type="evidence" value="ECO:0007669"/>
    <property type="project" value="InterPro"/>
</dbReference>
<dbReference type="GO" id="GO:0005524">
    <property type="term" value="F:ATP binding"/>
    <property type="evidence" value="ECO:0007669"/>
    <property type="project" value="UniProtKB-KW"/>
</dbReference>
<keyword evidence="9" id="KW-0505">Motor protein</keyword>
<dbReference type="Pfam" id="PF17857">
    <property type="entry name" value="AAA_lid_1"/>
    <property type="match status" value="1"/>
</dbReference>
<dbReference type="InterPro" id="IPR041589">
    <property type="entry name" value="DNAH3_AAA_lid_1"/>
</dbReference>
<keyword evidence="7 12" id="KW-0175">Coiled coil</keyword>
<proteinExistence type="predicted"/>
<evidence type="ECO:0000256" key="6">
    <source>
        <dbReference type="ARBA" id="ARBA00023017"/>
    </source>
</evidence>
<dbReference type="Proteomes" id="UP000660262">
    <property type="component" value="Unassembled WGS sequence"/>
</dbReference>
<dbReference type="Gene3D" id="1.20.920.20">
    <property type="match status" value="1"/>
</dbReference>
<comment type="caution">
    <text evidence="17">The sequence shown here is derived from an EMBL/GenBank/DDBJ whole genome shotgun (WGS) entry which is preliminary data.</text>
</comment>
<feature type="domain" description="Dynein heavy chain coiled coil stalk" evidence="13">
    <location>
        <begin position="807"/>
        <end position="1137"/>
    </location>
</feature>
<protein>
    <submittedName>
        <fullName evidence="17">Uncharacterized protein</fullName>
    </submittedName>
</protein>
<keyword evidence="18" id="KW-1185">Reference proteome</keyword>
<dbReference type="GO" id="GO:0005930">
    <property type="term" value="C:axoneme"/>
    <property type="evidence" value="ECO:0007669"/>
    <property type="project" value="UniProtKB-SubCell"/>
</dbReference>
<evidence type="ECO:0000256" key="4">
    <source>
        <dbReference type="ARBA" id="ARBA00022741"/>
    </source>
</evidence>
<evidence type="ECO:0000256" key="9">
    <source>
        <dbReference type="ARBA" id="ARBA00023175"/>
    </source>
</evidence>
<keyword evidence="10" id="KW-0206">Cytoskeleton</keyword>
<feature type="domain" description="Dynein heavy chain AAA 5 extension" evidence="15">
    <location>
        <begin position="44"/>
        <end position="170"/>
    </location>
</feature>
<gene>
    <name evidence="17" type="ORF">PPROV_000608600</name>
</gene>
<dbReference type="AlphaFoldDB" id="A0A830HL10"/>
<dbReference type="Gene3D" id="1.10.472.130">
    <property type="match status" value="1"/>
</dbReference>
<evidence type="ECO:0000256" key="3">
    <source>
        <dbReference type="ARBA" id="ARBA00022701"/>
    </source>
</evidence>
<dbReference type="OrthoDB" id="537704at2759"/>
<evidence type="ECO:0000313" key="17">
    <source>
        <dbReference type="EMBL" id="GHP07345.1"/>
    </source>
</evidence>
<dbReference type="InterPro" id="IPR041466">
    <property type="entry name" value="Dynein_AAA5_ext"/>
</dbReference>
<comment type="subcellular location">
    <subcellularLocation>
        <location evidence="1">Cytoplasm</location>
        <location evidence="1">Cytoskeleton</location>
        <location evidence="1">Cilium axoneme</location>
    </subcellularLocation>
</comment>
<organism evidence="17 18">
    <name type="scientific">Pycnococcus provasolii</name>
    <dbReference type="NCBI Taxonomy" id="41880"/>
    <lineage>
        <taxon>Eukaryota</taxon>
        <taxon>Viridiplantae</taxon>
        <taxon>Chlorophyta</taxon>
        <taxon>Pseudoscourfieldiophyceae</taxon>
        <taxon>Pseudoscourfieldiales</taxon>
        <taxon>Pycnococcaceae</taxon>
        <taxon>Pycnococcus</taxon>
    </lineage>
</organism>
<dbReference type="PANTHER" id="PTHR22878">
    <property type="entry name" value="DYNEIN HEAVY CHAIN 6, AXONEMAL-LIKE-RELATED"/>
    <property type="match status" value="1"/>
</dbReference>
<keyword evidence="6" id="KW-0243">Dynein</keyword>
<evidence type="ECO:0000256" key="12">
    <source>
        <dbReference type="SAM" id="Coils"/>
    </source>
</evidence>
<keyword evidence="8" id="KW-0969">Cilium</keyword>
<dbReference type="Gene3D" id="3.40.50.300">
    <property type="entry name" value="P-loop containing nucleotide triphosphate hydrolases"/>
    <property type="match status" value="1"/>
</dbReference>
<evidence type="ECO:0000256" key="5">
    <source>
        <dbReference type="ARBA" id="ARBA00022840"/>
    </source>
</evidence>
<dbReference type="GO" id="GO:0045505">
    <property type="term" value="F:dynein intermediate chain binding"/>
    <property type="evidence" value="ECO:0007669"/>
    <property type="project" value="InterPro"/>
</dbReference>
<reference evidence="17" key="1">
    <citation type="submission" date="2020-10" db="EMBL/GenBank/DDBJ databases">
        <title>Unveiling of a novel bifunctional photoreceptor, Dualchrome1, isolated from a cosmopolitan green alga.</title>
        <authorList>
            <person name="Suzuki S."/>
            <person name="Kawachi M."/>
        </authorList>
    </citation>
    <scope>NUCLEOTIDE SEQUENCE</scope>
    <source>
        <strain evidence="17">NIES 2893</strain>
    </source>
</reference>
<dbReference type="FunFam" id="1.20.920.30:FF:000005">
    <property type="entry name" value="Dynein, axonemal, heavy chain 2"/>
    <property type="match status" value="1"/>
</dbReference>
<evidence type="ECO:0000256" key="7">
    <source>
        <dbReference type="ARBA" id="ARBA00023054"/>
    </source>
</evidence>
<dbReference type="FunFam" id="1.20.920.20:FF:000006">
    <property type="entry name" value="Dynein, axonemal, heavy chain 6"/>
    <property type="match status" value="1"/>
</dbReference>
<name>A0A830HL10_9CHLO</name>
<keyword evidence="11" id="KW-0966">Cell projection</keyword>
<dbReference type="GO" id="GO:0007018">
    <property type="term" value="P:microtubule-based movement"/>
    <property type="evidence" value="ECO:0007669"/>
    <property type="project" value="InterPro"/>
</dbReference>
<dbReference type="SUPFAM" id="SSF52540">
    <property type="entry name" value="P-loop containing nucleoside triphosphate hydrolases"/>
    <property type="match status" value="2"/>
</dbReference>
<dbReference type="Pfam" id="PF12777">
    <property type="entry name" value="MT"/>
    <property type="match status" value="1"/>
</dbReference>
<dbReference type="GO" id="GO:0030286">
    <property type="term" value="C:dynein complex"/>
    <property type="evidence" value="ECO:0007669"/>
    <property type="project" value="UniProtKB-KW"/>
</dbReference>
<evidence type="ECO:0000256" key="1">
    <source>
        <dbReference type="ARBA" id="ARBA00004430"/>
    </source>
</evidence>
<keyword evidence="2" id="KW-0963">Cytoplasm</keyword>
<dbReference type="InterPro" id="IPR024317">
    <property type="entry name" value="Dynein_heavy_chain_D4_dom"/>
</dbReference>
<dbReference type="PANTHER" id="PTHR22878:SF73">
    <property type="entry name" value="DYNEIN AXONEMAL HEAVY CHAIN 1"/>
    <property type="match status" value="1"/>
</dbReference>
<evidence type="ECO:0000259" key="13">
    <source>
        <dbReference type="Pfam" id="PF12777"/>
    </source>
</evidence>
<dbReference type="Pfam" id="PF17852">
    <property type="entry name" value="Dynein_AAA_lid"/>
    <property type="match status" value="1"/>
</dbReference>
<feature type="domain" description="Dynein heavy chain AAA module D4" evidence="14">
    <location>
        <begin position="535"/>
        <end position="794"/>
    </location>
</feature>
<evidence type="ECO:0000256" key="10">
    <source>
        <dbReference type="ARBA" id="ARBA00023212"/>
    </source>
</evidence>
<feature type="coiled-coil region" evidence="12">
    <location>
        <begin position="1018"/>
        <end position="1077"/>
    </location>
</feature>
<keyword evidence="3" id="KW-0493">Microtubule</keyword>
<dbReference type="Pfam" id="PF12780">
    <property type="entry name" value="AAA_8"/>
    <property type="match status" value="1"/>
</dbReference>
<evidence type="ECO:0000259" key="15">
    <source>
        <dbReference type="Pfam" id="PF17852"/>
    </source>
</evidence>
<dbReference type="GO" id="GO:0005874">
    <property type="term" value="C:microtubule"/>
    <property type="evidence" value="ECO:0007669"/>
    <property type="project" value="UniProtKB-KW"/>
</dbReference>
<dbReference type="Gene3D" id="1.20.920.30">
    <property type="match status" value="1"/>
</dbReference>